<gene>
    <name evidence="1" type="ORF">GCM10009799_50670</name>
</gene>
<sequence length="52" mass="5644">MTPPHEMGSIRYLAELSVLDEDGEDGACLRAGLASWNGQQDLMRAARDVVTP</sequence>
<protein>
    <submittedName>
        <fullName evidence="1">Uncharacterized protein</fullName>
    </submittedName>
</protein>
<dbReference type="EMBL" id="BAAAPC010000033">
    <property type="protein sequence ID" value="GAA2016375.1"/>
    <property type="molecule type" value="Genomic_DNA"/>
</dbReference>
<dbReference type="Proteomes" id="UP001501585">
    <property type="component" value="Unassembled WGS sequence"/>
</dbReference>
<organism evidence="1 2">
    <name type="scientific">Nocardiopsis rhodophaea</name>
    <dbReference type="NCBI Taxonomy" id="280238"/>
    <lineage>
        <taxon>Bacteria</taxon>
        <taxon>Bacillati</taxon>
        <taxon>Actinomycetota</taxon>
        <taxon>Actinomycetes</taxon>
        <taxon>Streptosporangiales</taxon>
        <taxon>Nocardiopsidaceae</taxon>
        <taxon>Nocardiopsis</taxon>
    </lineage>
</organism>
<evidence type="ECO:0000313" key="1">
    <source>
        <dbReference type="EMBL" id="GAA2016375.1"/>
    </source>
</evidence>
<accession>A0ABP5F6I2</accession>
<proteinExistence type="predicted"/>
<reference evidence="2" key="1">
    <citation type="journal article" date="2019" name="Int. J. Syst. Evol. Microbiol.">
        <title>The Global Catalogue of Microorganisms (GCM) 10K type strain sequencing project: providing services to taxonomists for standard genome sequencing and annotation.</title>
        <authorList>
            <consortium name="The Broad Institute Genomics Platform"/>
            <consortium name="The Broad Institute Genome Sequencing Center for Infectious Disease"/>
            <person name="Wu L."/>
            <person name="Ma J."/>
        </authorList>
    </citation>
    <scope>NUCLEOTIDE SEQUENCE [LARGE SCALE GENOMIC DNA]</scope>
    <source>
        <strain evidence="2">JCM 15313</strain>
    </source>
</reference>
<evidence type="ECO:0000313" key="2">
    <source>
        <dbReference type="Proteomes" id="UP001501585"/>
    </source>
</evidence>
<comment type="caution">
    <text evidence="1">The sequence shown here is derived from an EMBL/GenBank/DDBJ whole genome shotgun (WGS) entry which is preliminary data.</text>
</comment>
<name>A0ABP5F6I2_9ACTN</name>
<keyword evidence="2" id="KW-1185">Reference proteome</keyword>